<feature type="region of interest" description="Disordered" evidence="1">
    <location>
        <begin position="1"/>
        <end position="51"/>
    </location>
</feature>
<dbReference type="InterPro" id="IPR015410">
    <property type="entry name" value="DUF1985"/>
</dbReference>
<reference evidence="3 4" key="1">
    <citation type="submission" date="2018-06" db="EMBL/GenBank/DDBJ databases">
        <title>WGS assembly of Brassica rapa FPsc.</title>
        <authorList>
            <person name="Bowman J."/>
            <person name="Kohchi T."/>
            <person name="Yamato K."/>
            <person name="Jenkins J."/>
            <person name="Shu S."/>
            <person name="Ishizaki K."/>
            <person name="Yamaoka S."/>
            <person name="Nishihama R."/>
            <person name="Nakamura Y."/>
            <person name="Berger F."/>
            <person name="Adam C."/>
            <person name="Aki S."/>
            <person name="Althoff F."/>
            <person name="Araki T."/>
            <person name="Arteaga-Vazquez M."/>
            <person name="Balasubrmanian S."/>
            <person name="Bauer D."/>
            <person name="Boehm C."/>
            <person name="Briginshaw L."/>
            <person name="Caballero-Perez J."/>
            <person name="Catarino B."/>
            <person name="Chen F."/>
            <person name="Chiyoda S."/>
            <person name="Chovatia M."/>
            <person name="Davies K."/>
            <person name="Delmans M."/>
            <person name="Demura T."/>
            <person name="Dierschke T."/>
            <person name="Dolan L."/>
            <person name="Dorantes-Acosta A."/>
            <person name="Eklund D."/>
            <person name="Florent S."/>
            <person name="Flores-Sandoval E."/>
            <person name="Fujiyama A."/>
            <person name="Fukuzawa H."/>
            <person name="Galik B."/>
            <person name="Grimanelli D."/>
            <person name="Grimwood J."/>
            <person name="Grossniklaus U."/>
            <person name="Hamada T."/>
            <person name="Haseloff J."/>
            <person name="Hetherington A."/>
            <person name="Higo A."/>
            <person name="Hirakawa Y."/>
            <person name="Hundley H."/>
            <person name="Ikeda Y."/>
            <person name="Inoue K."/>
            <person name="Inoue S."/>
            <person name="Ishida S."/>
            <person name="Jia Q."/>
            <person name="Kakita M."/>
            <person name="Kanazawa T."/>
            <person name="Kawai Y."/>
            <person name="Kawashima T."/>
            <person name="Kennedy M."/>
            <person name="Kinose K."/>
            <person name="Kinoshita T."/>
            <person name="Kohara Y."/>
            <person name="Koide E."/>
            <person name="Komatsu K."/>
            <person name="Kopischke S."/>
            <person name="Kubo M."/>
            <person name="Kyozuka J."/>
            <person name="Lagercrantz U."/>
            <person name="Lin S."/>
            <person name="Lindquist E."/>
            <person name="Lipzen A."/>
            <person name="Lu C."/>
            <person name="Luna E."/>
            <person name="Martienssen R."/>
            <person name="Minamino N."/>
            <person name="Mizutani M."/>
            <person name="Mizutani M."/>
            <person name="Mochizuki N."/>
            <person name="Monte I."/>
            <person name="Mosher R."/>
            <person name="Nagasaki H."/>
            <person name="Nakagami H."/>
            <person name="Naramoto S."/>
            <person name="Nishitani K."/>
            <person name="Ohtani M."/>
            <person name="Okamoto T."/>
            <person name="Okumura M."/>
            <person name="Phillips J."/>
            <person name="Pollak B."/>
            <person name="Reinders A."/>
            <person name="Roevekamp M."/>
            <person name="Sano R."/>
            <person name="Sawa S."/>
            <person name="Schmid M."/>
            <person name="Shirakawa M."/>
            <person name="Solano R."/>
            <person name="Spunde A."/>
            <person name="Suetsugu N."/>
            <person name="Sugano S."/>
            <person name="Sugiyama A."/>
            <person name="Sun R."/>
            <person name="Suzuki Y."/>
            <person name="Takenaka M."/>
            <person name="Takezawa D."/>
            <person name="Tomogane H."/>
            <person name="Tsuzuki M."/>
            <person name="Ueda T."/>
            <person name="Umeda M."/>
            <person name="Ward J."/>
            <person name="Watanabe Y."/>
            <person name="Yazaki K."/>
            <person name="Yokoyama R."/>
            <person name="Yoshitake Y."/>
            <person name="Yotsui I."/>
            <person name="Zachgo S."/>
            <person name="Schmutz J."/>
        </authorList>
    </citation>
    <scope>NUCLEOTIDE SEQUENCE [LARGE SCALE GENOMIC DNA]</scope>
    <source>
        <strain evidence="4">cv. B-3</strain>
    </source>
</reference>
<name>A0A397ZGU7_BRACM</name>
<dbReference type="PANTHER" id="PTHR48449:SF1">
    <property type="entry name" value="DUF1985 DOMAIN-CONTAINING PROTEIN"/>
    <property type="match status" value="1"/>
</dbReference>
<dbReference type="Pfam" id="PF09331">
    <property type="entry name" value="DUF1985"/>
    <property type="match status" value="1"/>
</dbReference>
<dbReference type="Proteomes" id="UP000264353">
    <property type="component" value="Chromosome A5"/>
</dbReference>
<organism evidence="3 4">
    <name type="scientific">Brassica campestris</name>
    <name type="common">Field mustard</name>
    <dbReference type="NCBI Taxonomy" id="3711"/>
    <lineage>
        <taxon>Eukaryota</taxon>
        <taxon>Viridiplantae</taxon>
        <taxon>Streptophyta</taxon>
        <taxon>Embryophyta</taxon>
        <taxon>Tracheophyta</taxon>
        <taxon>Spermatophyta</taxon>
        <taxon>Magnoliopsida</taxon>
        <taxon>eudicotyledons</taxon>
        <taxon>Gunneridae</taxon>
        <taxon>Pentapetalae</taxon>
        <taxon>rosids</taxon>
        <taxon>malvids</taxon>
        <taxon>Brassicales</taxon>
        <taxon>Brassicaceae</taxon>
        <taxon>Brassiceae</taxon>
        <taxon>Brassica</taxon>
    </lineage>
</organism>
<gene>
    <name evidence="3" type="ORF">BRARA_E00713</name>
</gene>
<dbReference type="EMBL" id="CM010632">
    <property type="protein sequence ID" value="RID61573.1"/>
    <property type="molecule type" value="Genomic_DNA"/>
</dbReference>
<evidence type="ECO:0000259" key="2">
    <source>
        <dbReference type="Pfam" id="PF09331"/>
    </source>
</evidence>
<evidence type="ECO:0000313" key="4">
    <source>
        <dbReference type="Proteomes" id="UP000264353"/>
    </source>
</evidence>
<protein>
    <recommendedName>
        <fullName evidence="2">DUF1985 domain-containing protein</fullName>
    </recommendedName>
</protein>
<feature type="domain" description="DUF1985" evidence="2">
    <location>
        <begin position="211"/>
        <end position="312"/>
    </location>
</feature>
<evidence type="ECO:0000313" key="3">
    <source>
        <dbReference type="EMBL" id="RID61573.1"/>
    </source>
</evidence>
<dbReference type="PANTHER" id="PTHR48449">
    <property type="entry name" value="DUF1985 DOMAIN-CONTAINING PROTEIN"/>
    <property type="match status" value="1"/>
</dbReference>
<proteinExistence type="predicted"/>
<sequence length="333" mass="37218">MVSESDPHSPIRSIIDPAQSRPIDPCPSIPRLTLKEPSSRGGVGSPSSLTQCTPNKVKLGVGMLVKQQVVLVILVCGFEFRNRWYTIGGFEKTFLFSEFARVGPKRRTTVGDDGEEKEVMQRPGTAVTAKSKRSGKDVVEGTAATVNERLPSRLFATDRYPSNRNNCYSSLEFLLLVRDVLEGSVEMERLLCSCFGPLFRLPVRKLVHGMLCRQLVTKKRFEMWHVFGGGPTRFSLAEFGHVTGLPCGEFEPGYEVDDKAKPKKADYVFWDKLFGGRRNLTVDDLAAMVAGESTMSQEKKFRICLIIIVDGVHRIRRTVSSISEKRRILEGAE</sequence>
<evidence type="ECO:0000256" key="1">
    <source>
        <dbReference type="SAM" id="MobiDB-lite"/>
    </source>
</evidence>
<dbReference type="AlphaFoldDB" id="A0A397ZGU7"/>
<accession>A0A397ZGU7</accession>